<protein>
    <submittedName>
        <fullName evidence="2">Uncharacterized protein</fullName>
    </submittedName>
</protein>
<feature type="compositionally biased region" description="Basic and acidic residues" evidence="1">
    <location>
        <begin position="75"/>
        <end position="93"/>
    </location>
</feature>
<evidence type="ECO:0000256" key="1">
    <source>
        <dbReference type="SAM" id="MobiDB-lite"/>
    </source>
</evidence>
<name>A0A4Z2HQP9_9TELE</name>
<evidence type="ECO:0000313" key="2">
    <source>
        <dbReference type="EMBL" id="TNN68078.1"/>
    </source>
</evidence>
<reference evidence="2 3" key="1">
    <citation type="submission" date="2019-03" db="EMBL/GenBank/DDBJ databases">
        <title>First draft genome of Liparis tanakae, snailfish: a comprehensive survey of snailfish specific genes.</title>
        <authorList>
            <person name="Kim W."/>
            <person name="Song I."/>
            <person name="Jeong J.-H."/>
            <person name="Kim D."/>
            <person name="Kim S."/>
            <person name="Ryu S."/>
            <person name="Song J.Y."/>
            <person name="Lee S.K."/>
        </authorList>
    </citation>
    <scope>NUCLEOTIDE SEQUENCE [LARGE SCALE GENOMIC DNA]</scope>
    <source>
        <tissue evidence="2">Muscle</tissue>
    </source>
</reference>
<feature type="region of interest" description="Disordered" evidence="1">
    <location>
        <begin position="75"/>
        <end position="107"/>
    </location>
</feature>
<sequence>MVAAFVTGGREGYGDSFGGSENQRMTGPVPGDDPSEPGSTTLSSLRGSEWLREETWHRDAAPSRLRAAATLERRDVEVDKPRAQEAHGTDIHSRFTNHKVSGRHRKP</sequence>
<proteinExistence type="predicted"/>
<feature type="compositionally biased region" description="Polar residues" evidence="1">
    <location>
        <begin position="37"/>
        <end position="46"/>
    </location>
</feature>
<comment type="caution">
    <text evidence="2">The sequence shown here is derived from an EMBL/GenBank/DDBJ whole genome shotgun (WGS) entry which is preliminary data.</text>
</comment>
<dbReference type="EMBL" id="SRLO01000195">
    <property type="protein sequence ID" value="TNN68078.1"/>
    <property type="molecule type" value="Genomic_DNA"/>
</dbReference>
<accession>A0A4Z2HQP9</accession>
<feature type="compositionally biased region" description="Basic residues" evidence="1">
    <location>
        <begin position="95"/>
        <end position="107"/>
    </location>
</feature>
<evidence type="ECO:0000313" key="3">
    <source>
        <dbReference type="Proteomes" id="UP000314294"/>
    </source>
</evidence>
<dbReference type="Proteomes" id="UP000314294">
    <property type="component" value="Unassembled WGS sequence"/>
</dbReference>
<dbReference type="AlphaFoldDB" id="A0A4Z2HQP9"/>
<keyword evidence="3" id="KW-1185">Reference proteome</keyword>
<feature type="region of interest" description="Disordered" evidence="1">
    <location>
        <begin position="1"/>
        <end position="48"/>
    </location>
</feature>
<gene>
    <name evidence="2" type="ORF">EYF80_021723</name>
</gene>
<organism evidence="2 3">
    <name type="scientific">Liparis tanakae</name>
    <name type="common">Tanaka's snailfish</name>
    <dbReference type="NCBI Taxonomy" id="230148"/>
    <lineage>
        <taxon>Eukaryota</taxon>
        <taxon>Metazoa</taxon>
        <taxon>Chordata</taxon>
        <taxon>Craniata</taxon>
        <taxon>Vertebrata</taxon>
        <taxon>Euteleostomi</taxon>
        <taxon>Actinopterygii</taxon>
        <taxon>Neopterygii</taxon>
        <taxon>Teleostei</taxon>
        <taxon>Neoteleostei</taxon>
        <taxon>Acanthomorphata</taxon>
        <taxon>Eupercaria</taxon>
        <taxon>Perciformes</taxon>
        <taxon>Cottioidei</taxon>
        <taxon>Cottales</taxon>
        <taxon>Liparidae</taxon>
        <taxon>Liparis</taxon>
    </lineage>
</organism>